<organism evidence="2 3">
    <name type="scientific">Chloracidobacterium validum</name>
    <dbReference type="NCBI Taxonomy" id="2821543"/>
    <lineage>
        <taxon>Bacteria</taxon>
        <taxon>Pseudomonadati</taxon>
        <taxon>Acidobacteriota</taxon>
        <taxon>Terriglobia</taxon>
        <taxon>Terriglobales</taxon>
        <taxon>Acidobacteriaceae</taxon>
        <taxon>Chloracidobacterium</taxon>
    </lineage>
</organism>
<evidence type="ECO:0000313" key="2">
    <source>
        <dbReference type="EMBL" id="QUW02213.1"/>
    </source>
</evidence>
<dbReference type="RefSeq" id="WP_211428103.1">
    <property type="nucleotide sequence ID" value="NZ_CP072648.1"/>
</dbReference>
<sequence length="967" mass="104406">MATVAAAAGLDPTQYNHLLLWQNLAAGEIQTARRRLSDPLPGTTTWANDAGVAHGEWALCQGQPEDFEAALNSLTSALDNTDSALTARFNRAVLFQRLGLSDHAEAEWVAYLAAETDAAWLAVAQRHRARLAHQPPDEAQLWETFTTLAPDPKTPAMQAFLAQHLGKLVSHTAIAQSERLATSGDAKQMAQLQQLAEVAKDQANDHWMNDLIQALGNLRTTGQGAAWLAARQELHQARQHYPIEGKPTVAEPLYAHARQTFLDLGDVASAAEADLGLVYCAVQRPETTSLDRLSAALLTLARERRYARLEGQALRVRAQLALRQANAALATTHCQAALARFRALADWEEVQRTLLILSDAYERQGDSRSALTTLRELLVTGLEQGTNPRRHSQACAFAARTCAAAGAFELGIIFADEARTAATGQAFPAFQLDAEILLAVLGIKVGRPAEAAAALERAETMLAGIEDPRTRDVLALDFLPTAAWCRLELGDPVAALRLCATAADNLRQGQHDAYWPLVQSVRSAAHLALGDDRAAEADLQAGIRWLEAARLRLTKTPDRQRFFHRHADLYERLAHIWLKRGASDKAFAWLERARARTLLDRRQALSNPAPTPIDASQAFSVQAQQKRLPSDIVIAAYAVGADQTEGFVLDRHGLRHRTLPVGREQLNRDILALTRALTHPSDDPQPLRQTGQRLYATLIAPLDLPLETTRRLVIVPDGPLHALPWAALCDTQARWLPEQTPFSICPSVAALIQALEPRSLPHNQSVLMATDAHLTFPVAADALPPLPGARDEMLCLQALLNAEQAKSVQVLAGEQVTKANLLDALQTAGLAHLAVHGVAMPNEPLQSALYLTAAPTDDGRLTAAEIYERSLPSLQLVVLSACESALGAALQGEGPTGLGQAFLAAGAASVIATLARVDDRAMRDLMCAFHAAWQAGASPSVALQVAQRACLGQHPAQWAVVVALGAP</sequence>
<dbReference type="Pfam" id="PF12770">
    <property type="entry name" value="CHAT"/>
    <property type="match status" value="1"/>
</dbReference>
<name>A0ABX8B5G8_9BACT</name>
<feature type="domain" description="CHAT" evidence="1">
    <location>
        <begin position="689"/>
        <end position="965"/>
    </location>
</feature>
<evidence type="ECO:0000313" key="3">
    <source>
        <dbReference type="Proteomes" id="UP000676506"/>
    </source>
</evidence>
<accession>A0ABX8B5G8</accession>
<protein>
    <submittedName>
        <fullName evidence="2">CHAT domain-containing protein</fullName>
    </submittedName>
</protein>
<dbReference type="InterPro" id="IPR024983">
    <property type="entry name" value="CHAT_dom"/>
</dbReference>
<dbReference type="Gene3D" id="1.25.40.10">
    <property type="entry name" value="Tetratricopeptide repeat domain"/>
    <property type="match status" value="1"/>
</dbReference>
<proteinExistence type="predicted"/>
<reference evidence="2 3" key="1">
    <citation type="submission" date="2021-03" db="EMBL/GenBank/DDBJ databases">
        <title>Genomic and phenotypic characterization of Chloracidobacterium isolates provides evidence for multiple species.</title>
        <authorList>
            <person name="Saini M.K."/>
            <person name="Costas A.M.G."/>
            <person name="Tank M."/>
            <person name="Bryant D.A."/>
        </authorList>
    </citation>
    <scope>NUCLEOTIDE SEQUENCE [LARGE SCALE GENOMIC DNA]</scope>
    <source>
        <strain evidence="2 3">BV2-C</strain>
    </source>
</reference>
<evidence type="ECO:0000259" key="1">
    <source>
        <dbReference type="Pfam" id="PF12770"/>
    </source>
</evidence>
<dbReference type="SUPFAM" id="SSF48452">
    <property type="entry name" value="TPR-like"/>
    <property type="match status" value="1"/>
</dbReference>
<dbReference type="InterPro" id="IPR011990">
    <property type="entry name" value="TPR-like_helical_dom_sf"/>
</dbReference>
<dbReference type="EMBL" id="CP072648">
    <property type="protein sequence ID" value="QUW02213.1"/>
    <property type="molecule type" value="Genomic_DNA"/>
</dbReference>
<gene>
    <name evidence="2" type="ORF">J8C06_07540</name>
</gene>
<keyword evidence="3" id="KW-1185">Reference proteome</keyword>
<dbReference type="PANTHER" id="PTHR10098">
    <property type="entry name" value="RAPSYN-RELATED"/>
    <property type="match status" value="1"/>
</dbReference>
<dbReference type="Proteomes" id="UP000676506">
    <property type="component" value="Chromosome 1"/>
</dbReference>